<protein>
    <submittedName>
        <fullName evidence="1">Uncharacterized protein</fullName>
    </submittedName>
</protein>
<accession>A0A8X6LJ86</accession>
<dbReference type="Proteomes" id="UP000887116">
    <property type="component" value="Unassembled WGS sequence"/>
</dbReference>
<evidence type="ECO:0000313" key="1">
    <source>
        <dbReference type="EMBL" id="GFR10402.1"/>
    </source>
</evidence>
<dbReference type="AlphaFoldDB" id="A0A8X6LJ86"/>
<dbReference type="EMBL" id="BMAO01036406">
    <property type="protein sequence ID" value="GFR10402.1"/>
    <property type="molecule type" value="Genomic_DNA"/>
</dbReference>
<proteinExistence type="predicted"/>
<sequence>METVGGVRGGEKDLGWRDAFSVLLNGVHQFKFANSEYIRLNLSRLARRVLSEPAGSQDRELSRLIWDTVFPPAVN</sequence>
<gene>
    <name evidence="1" type="ORF">TNCT_636921</name>
</gene>
<comment type="caution">
    <text evidence="1">The sequence shown here is derived from an EMBL/GenBank/DDBJ whole genome shotgun (WGS) entry which is preliminary data.</text>
</comment>
<evidence type="ECO:0000313" key="2">
    <source>
        <dbReference type="Proteomes" id="UP000887116"/>
    </source>
</evidence>
<dbReference type="OrthoDB" id="6438670at2759"/>
<name>A0A8X6LJ86_TRICU</name>
<organism evidence="1 2">
    <name type="scientific">Trichonephila clavata</name>
    <name type="common">Joro spider</name>
    <name type="synonym">Nephila clavata</name>
    <dbReference type="NCBI Taxonomy" id="2740835"/>
    <lineage>
        <taxon>Eukaryota</taxon>
        <taxon>Metazoa</taxon>
        <taxon>Ecdysozoa</taxon>
        <taxon>Arthropoda</taxon>
        <taxon>Chelicerata</taxon>
        <taxon>Arachnida</taxon>
        <taxon>Araneae</taxon>
        <taxon>Araneomorphae</taxon>
        <taxon>Entelegynae</taxon>
        <taxon>Araneoidea</taxon>
        <taxon>Nephilidae</taxon>
        <taxon>Trichonephila</taxon>
    </lineage>
</organism>
<reference evidence="1" key="1">
    <citation type="submission" date="2020-07" db="EMBL/GenBank/DDBJ databases">
        <title>Multicomponent nature underlies the extraordinary mechanical properties of spider dragline silk.</title>
        <authorList>
            <person name="Kono N."/>
            <person name="Nakamura H."/>
            <person name="Mori M."/>
            <person name="Yoshida Y."/>
            <person name="Ohtoshi R."/>
            <person name="Malay A.D."/>
            <person name="Moran D.A.P."/>
            <person name="Tomita M."/>
            <person name="Numata K."/>
            <person name="Arakawa K."/>
        </authorList>
    </citation>
    <scope>NUCLEOTIDE SEQUENCE</scope>
</reference>
<keyword evidence="2" id="KW-1185">Reference proteome</keyword>